<dbReference type="InterPro" id="IPR059025">
    <property type="entry name" value="STB6_N"/>
</dbReference>
<feature type="compositionally biased region" description="Low complexity" evidence="1">
    <location>
        <begin position="408"/>
        <end position="434"/>
    </location>
</feature>
<organism evidence="3 4">
    <name type="scientific">Sphagnurus paluster</name>
    <dbReference type="NCBI Taxonomy" id="117069"/>
    <lineage>
        <taxon>Eukaryota</taxon>
        <taxon>Fungi</taxon>
        <taxon>Dikarya</taxon>
        <taxon>Basidiomycota</taxon>
        <taxon>Agaricomycotina</taxon>
        <taxon>Agaricomycetes</taxon>
        <taxon>Agaricomycetidae</taxon>
        <taxon>Agaricales</taxon>
        <taxon>Tricholomatineae</taxon>
        <taxon>Lyophyllaceae</taxon>
        <taxon>Sphagnurus</taxon>
    </lineage>
</organism>
<evidence type="ECO:0000313" key="3">
    <source>
        <dbReference type="EMBL" id="KAG5652466.1"/>
    </source>
</evidence>
<dbReference type="AlphaFoldDB" id="A0A9P7KHB9"/>
<feature type="compositionally biased region" description="Gly residues" evidence="1">
    <location>
        <begin position="487"/>
        <end position="510"/>
    </location>
</feature>
<comment type="caution">
    <text evidence="3">The sequence shown here is derived from an EMBL/GenBank/DDBJ whole genome shotgun (WGS) entry which is preliminary data.</text>
</comment>
<feature type="region of interest" description="Disordered" evidence="1">
    <location>
        <begin position="722"/>
        <end position="772"/>
    </location>
</feature>
<feature type="region of interest" description="Disordered" evidence="1">
    <location>
        <begin position="357"/>
        <end position="434"/>
    </location>
</feature>
<gene>
    <name evidence="3" type="ORF">H0H81_004962</name>
</gene>
<sequence length="1160" mass="125086">MATRCMQSRNGNRLSTSPAASNRPSTGSSTATETSSSSTPATSPTNPAPDLSPSDAQSEWDKAIQYLRRDGARPKETPHGVLMATSLAHFRSDYTIVHIPDGNYLAVRDQLYTNINLLRMGCSGRSALTLEPPSDATKSRFISTYHLPDSFSSHLTSTESLALTKSRSHSYSQSTSVLTFTKYASPHISPSSLSKARPPIRLGLPPSLGPSLGPPDPRPPAPKKTPPKDNSLFIATVLELVKLVQAGLAIFGMYPSAPARLDGLLCNQTVDAIRRWILSVGEPCVGLEPMERIADPMFVAALLSLVLSMRNKLAALGFSNASPLLLVVPKDPFLQPQIFTSALTIYVQSCNPATPPTIHRDPTFLTPNSSQNHSTHSHSQGHSFGSPQSGHVFPAYLQHLLPPPHHSSPPALHQLSPSSSSGSSASQSHSQAPAHAMLTRELVETINAAYDAKVRAGDGRVAGHGVRMRKAIREKLRPGPGVESDGDMGGGATSGGEGGGGGIGTGGGGGIERESGVGAGVASSGGQILSGIGNFASGLGLGVGAGGSGAATGAGALLEPTCNTAWLVTSIYGKDSKIKARKTMTMGKDRRGKERRGDPGDLGVGYAYAAREKERDGSIGASVRALWSGRVMDLVKMREWEVEKEKMEMPLAGPVAERKRERAGGKERDRWALSDGDVDDAAAAAAKSETEEESDTAIQGGGFAGIWRVQRKLESWTGIGARKRGHMSADLTSPSSRGDKDLSLVSKHNSLPEGLSTAHNLRPSPFSLLHDGRSLESTSFTTNTEYERKVTEFNQKRPRAGRVSQSRVSSWADPVSARSILDEESSDVDSSSRPPRRKRGDTAGSGSWLGVTNVVNEEPDEISEEEEGAWFEDDAGKWSKLRMEMLGPRRRRSFHDLDSLRGMRVLTQERMRVDVELCAQLLIMVRREQHLHNVVACLHVLTSRLAATNTLLRSDYQTHLPFLSNLEEHTQVISEIDAQNARADKTSQATHTLRYEAEQFRIPDLWHTATPPRQKVLELREKVFGTGGRRLPPGVRGAHGRFNRLQWTLDGRERLVDHLGRTESEAEEEAPGIPFLGVQEEDEEDVVEHSGIKPMWLLRFFTSWGARWGTQSAAAAVPSEDDSGGAAPDVPLVEGKESSDQDISKDVTDKEDSHSLISSS</sequence>
<dbReference type="PANTHER" id="PTHR31011">
    <property type="entry name" value="PROTEIN STB2-RELATED"/>
    <property type="match status" value="1"/>
</dbReference>
<dbReference type="OrthoDB" id="19806at2759"/>
<feature type="region of interest" description="Disordered" evidence="1">
    <location>
        <begin position="1114"/>
        <end position="1160"/>
    </location>
</feature>
<feature type="region of interest" description="Disordered" evidence="1">
    <location>
        <begin position="189"/>
        <end position="228"/>
    </location>
</feature>
<feature type="compositionally biased region" description="Polar residues" evidence="1">
    <location>
        <begin position="1"/>
        <end position="23"/>
    </location>
</feature>
<dbReference type="EMBL" id="JABCKI010000125">
    <property type="protein sequence ID" value="KAG5652466.1"/>
    <property type="molecule type" value="Genomic_DNA"/>
</dbReference>
<feature type="region of interest" description="Disordered" evidence="1">
    <location>
        <begin position="476"/>
        <end position="522"/>
    </location>
</feature>
<feature type="compositionally biased region" description="Low complexity" evidence="1">
    <location>
        <begin position="366"/>
        <end position="391"/>
    </location>
</feature>
<keyword evidence="4" id="KW-1185">Reference proteome</keyword>
<feature type="compositionally biased region" description="Basic and acidic residues" evidence="1">
    <location>
        <begin position="1134"/>
        <end position="1154"/>
    </location>
</feature>
<feature type="domain" description="STB6-like N-terminal" evidence="2">
    <location>
        <begin position="52"/>
        <end position="120"/>
    </location>
</feature>
<feature type="region of interest" description="Disordered" evidence="1">
    <location>
        <begin position="655"/>
        <end position="699"/>
    </location>
</feature>
<dbReference type="Proteomes" id="UP000717328">
    <property type="component" value="Unassembled WGS sequence"/>
</dbReference>
<reference evidence="3" key="1">
    <citation type="submission" date="2021-02" db="EMBL/GenBank/DDBJ databases">
        <authorList>
            <person name="Nieuwenhuis M."/>
            <person name="Van De Peppel L.J.J."/>
        </authorList>
    </citation>
    <scope>NUCLEOTIDE SEQUENCE</scope>
    <source>
        <strain evidence="3">D49</strain>
    </source>
</reference>
<evidence type="ECO:0000313" key="4">
    <source>
        <dbReference type="Proteomes" id="UP000717328"/>
    </source>
</evidence>
<feature type="compositionally biased region" description="Low complexity" evidence="1">
    <location>
        <begin position="197"/>
        <end position="211"/>
    </location>
</feature>
<proteinExistence type="predicted"/>
<dbReference type="InterPro" id="IPR038919">
    <property type="entry name" value="STB2/STB2"/>
</dbReference>
<feature type="compositionally biased region" description="Pro residues" evidence="1">
    <location>
        <begin position="212"/>
        <end position="224"/>
    </location>
</feature>
<accession>A0A9P7KHB9</accession>
<evidence type="ECO:0000259" key="2">
    <source>
        <dbReference type="Pfam" id="PF25995"/>
    </source>
</evidence>
<dbReference type="GO" id="GO:0070822">
    <property type="term" value="C:Sin3-type complex"/>
    <property type="evidence" value="ECO:0007669"/>
    <property type="project" value="TreeGrafter"/>
</dbReference>
<protein>
    <recommendedName>
        <fullName evidence="2">STB6-like N-terminal domain-containing protein</fullName>
    </recommendedName>
</protein>
<feature type="region of interest" description="Disordered" evidence="1">
    <location>
        <begin position="1"/>
        <end position="57"/>
    </location>
</feature>
<feature type="compositionally biased region" description="Acidic residues" evidence="1">
    <location>
        <begin position="857"/>
        <end position="868"/>
    </location>
</feature>
<feature type="compositionally biased region" description="Basic and acidic residues" evidence="1">
    <location>
        <begin position="656"/>
        <end position="672"/>
    </location>
</feature>
<name>A0A9P7KHB9_9AGAR</name>
<feature type="compositionally biased region" description="Low complexity" evidence="1">
    <location>
        <begin position="24"/>
        <end position="49"/>
    </location>
</feature>
<feature type="region of interest" description="Disordered" evidence="1">
    <location>
        <begin position="1061"/>
        <end position="1082"/>
    </location>
</feature>
<feature type="region of interest" description="Disordered" evidence="1">
    <location>
        <begin position="818"/>
        <end position="868"/>
    </location>
</feature>
<reference evidence="3" key="2">
    <citation type="submission" date="2021-10" db="EMBL/GenBank/DDBJ databases">
        <title>Phylogenomics reveals ancestral predisposition of the termite-cultivated fungus Termitomyces towards a domesticated lifestyle.</title>
        <authorList>
            <person name="Auxier B."/>
            <person name="Grum-Grzhimaylo A."/>
            <person name="Cardenas M.E."/>
            <person name="Lodge J.D."/>
            <person name="Laessoe T."/>
            <person name="Pedersen O."/>
            <person name="Smith M.E."/>
            <person name="Kuyper T.W."/>
            <person name="Franco-Molano E.A."/>
            <person name="Baroni T.J."/>
            <person name="Aanen D.K."/>
        </authorList>
    </citation>
    <scope>NUCLEOTIDE SEQUENCE</scope>
    <source>
        <strain evidence="3">D49</strain>
    </source>
</reference>
<dbReference type="Pfam" id="PF25995">
    <property type="entry name" value="STB6_N"/>
    <property type="match status" value="1"/>
</dbReference>
<evidence type="ECO:0000256" key="1">
    <source>
        <dbReference type="SAM" id="MobiDB-lite"/>
    </source>
</evidence>
<dbReference type="PANTHER" id="PTHR31011:SF2">
    <property type="entry name" value="PROTEIN STB2-RELATED"/>
    <property type="match status" value="1"/>
</dbReference>